<proteinExistence type="predicted"/>
<dbReference type="GeneTree" id="ENSGT00730000111747"/>
<feature type="compositionally biased region" description="Basic and acidic residues" evidence="3">
    <location>
        <begin position="477"/>
        <end position="695"/>
    </location>
</feature>
<feature type="region of interest" description="Disordered" evidence="3">
    <location>
        <begin position="1"/>
        <end position="195"/>
    </location>
</feature>
<feature type="compositionally biased region" description="Polar residues" evidence="3">
    <location>
        <begin position="7"/>
        <end position="18"/>
    </location>
</feature>
<feature type="compositionally biased region" description="Basic and acidic residues" evidence="3">
    <location>
        <begin position="155"/>
        <end position="195"/>
    </location>
</feature>
<reference evidence="4" key="1">
    <citation type="submission" date="2015-01" db="EMBL/GenBank/DDBJ databases">
        <title>EvidentialGene: Evidence-directed Construction of Complete mRNA Transcriptomes without Genomes.</title>
        <authorList>
            <person name="Gilbert D.G."/>
        </authorList>
    </citation>
    <scope>NUCLEOTIDE SEQUENCE</scope>
</reference>
<dbReference type="AlphaFoldDB" id="A0A146WQE1"/>
<dbReference type="Proteomes" id="UP000265000">
    <property type="component" value="Unplaced"/>
</dbReference>
<organism evidence="4">
    <name type="scientific">Fundulus heteroclitus</name>
    <name type="common">Killifish</name>
    <name type="synonym">Mummichog</name>
    <dbReference type="NCBI Taxonomy" id="8078"/>
    <lineage>
        <taxon>Eukaryota</taxon>
        <taxon>Metazoa</taxon>
        <taxon>Chordata</taxon>
        <taxon>Craniata</taxon>
        <taxon>Vertebrata</taxon>
        <taxon>Euteleostomi</taxon>
        <taxon>Actinopterygii</taxon>
        <taxon>Neopterygii</taxon>
        <taxon>Teleostei</taxon>
        <taxon>Neoteleostei</taxon>
        <taxon>Acanthomorphata</taxon>
        <taxon>Ovalentaria</taxon>
        <taxon>Atherinomorphae</taxon>
        <taxon>Cyprinodontiformes</taxon>
        <taxon>Fundulidae</taxon>
        <taxon>Fundulus</taxon>
    </lineage>
</organism>
<evidence type="ECO:0000256" key="1">
    <source>
        <dbReference type="ARBA" id="ARBA00023054"/>
    </source>
</evidence>
<keyword evidence="6" id="KW-1185">Reference proteome</keyword>
<dbReference type="EMBL" id="GCES01054165">
    <property type="protein sequence ID" value="JAR32158.1"/>
    <property type="molecule type" value="Transcribed_RNA"/>
</dbReference>
<evidence type="ECO:0000313" key="6">
    <source>
        <dbReference type="Proteomes" id="UP000265000"/>
    </source>
</evidence>
<protein>
    <submittedName>
        <fullName evidence="4 5">Pre-B-cell leukemia homeobox interacting protein 1</fullName>
    </submittedName>
</protein>
<feature type="compositionally biased region" description="Low complexity" evidence="3">
    <location>
        <begin position="112"/>
        <end position="128"/>
    </location>
</feature>
<dbReference type="GO" id="GO:0003677">
    <property type="term" value="F:DNA binding"/>
    <property type="evidence" value="ECO:0007669"/>
    <property type="project" value="UniProtKB-KW"/>
</dbReference>
<dbReference type="InterPro" id="IPR051990">
    <property type="entry name" value="CCPG1/PBIP1"/>
</dbReference>
<dbReference type="PANTHER" id="PTHR28638:SF3">
    <property type="entry name" value="PRE-B-CELL LEUKEMIA TRANSCRIPTION FACTOR-INTERACTING PROTEIN 1 ISOFORM X1"/>
    <property type="match status" value="1"/>
</dbReference>
<feature type="coiled-coil region" evidence="2">
    <location>
        <begin position="296"/>
        <end position="330"/>
    </location>
</feature>
<feature type="region of interest" description="Disordered" evidence="3">
    <location>
        <begin position="386"/>
        <end position="723"/>
    </location>
</feature>
<keyword evidence="1 2" id="KW-0175">Coiled coil</keyword>
<dbReference type="Ensembl" id="ENSFHET00000027727.1">
    <property type="protein sequence ID" value="ENSFHEP00000018683.1"/>
    <property type="gene ID" value="ENSFHEG00000020553.1"/>
</dbReference>
<evidence type="ECO:0000256" key="2">
    <source>
        <dbReference type="SAM" id="Coils"/>
    </source>
</evidence>
<accession>A0A146WQE1</accession>
<feature type="compositionally biased region" description="Basic and acidic residues" evidence="3">
    <location>
        <begin position="703"/>
        <end position="716"/>
    </location>
</feature>
<evidence type="ECO:0000313" key="4">
    <source>
        <dbReference type="EMBL" id="JAR32158.1"/>
    </source>
</evidence>
<feature type="compositionally biased region" description="Basic and acidic residues" evidence="3">
    <location>
        <begin position="856"/>
        <end position="874"/>
    </location>
</feature>
<feature type="region of interest" description="Disordered" evidence="3">
    <location>
        <begin position="849"/>
        <end position="874"/>
    </location>
</feature>
<name>A0A146WQE1_FUNHE</name>
<dbReference type="STRING" id="8078.ENSFHEP00000018683"/>
<evidence type="ECO:0000256" key="3">
    <source>
        <dbReference type="SAM" id="MobiDB-lite"/>
    </source>
</evidence>
<feature type="compositionally biased region" description="Basic and acidic residues" evidence="3">
    <location>
        <begin position="408"/>
        <end position="468"/>
    </location>
</feature>
<keyword evidence="4" id="KW-0238">DNA-binding</keyword>
<dbReference type="GO" id="GO:0016020">
    <property type="term" value="C:membrane"/>
    <property type="evidence" value="ECO:0007669"/>
    <property type="project" value="TreeGrafter"/>
</dbReference>
<reference evidence="5" key="2">
    <citation type="submission" date="2025-05" db="UniProtKB">
        <authorList>
            <consortium name="Ensembl"/>
        </authorList>
    </citation>
    <scope>IDENTIFICATION</scope>
</reference>
<feature type="compositionally biased region" description="Basic and acidic residues" evidence="3">
    <location>
        <begin position="55"/>
        <end position="81"/>
    </location>
</feature>
<dbReference type="PANTHER" id="PTHR28638">
    <property type="entry name" value="CELL CYCLE PROGRESSION PROTEIN 1"/>
    <property type="match status" value="1"/>
</dbReference>
<evidence type="ECO:0000313" key="5">
    <source>
        <dbReference type="Ensembl" id="ENSFHEP00000018683.1"/>
    </source>
</evidence>
<sequence length="874" mass="98732">MSGGGAANNSWTILTSEETVAETLRPLAEGTKQHEESHTSAAGPGEKNQPAKSAESAERLPEEDYLVSEEKRADQSADLDQHSSVPLSMDGPGTSDRADVKSRPEGTTQSGPDLDSSSDSYTLLTPSLDGPPVSLLGTETLGGAEFSQAQEELPQEDKLHLQNEEEAHPEGEESGVGEERTENKGEKVELEERRKKSLLEQIGRKEEEEEEVEEEFQVPQPENDGVFSLNKCILAALILLGLGTVFFSGVFMDFDEEGDYTTRELKDAETPGKQEWLNPEVSPHLDANSSELLSKLAEGNQQISALQAQLQAQKEELKVAKEQAAEGVKERLLCEEVEKENSRLKTEIASLPVLQKENDKMKKELESVPTLQKELETLRSTVAHLKVSPASGQARMKPSTLPPSGQTEDGRQDAAEKQSRKTWEPQRQKKDLKRDKYEMNDKKQWKDKDKSVRKEGDEKEVKKGDKKEGKKGKHDHGKFERNKGEPDKQNRQSDETKQWKEKELKKGKGGRGDEGRPWKNKEGRKEWKEESNWKKGIFEKVHEVEEWTGKKEKEWRGGKNQKPDGGEEMGWKKGKHGAKEKQERKDGRQKGDMKDAEWKEKAGKDHGKEGKGKGERKQRDNVKSQGKERTAKDERKQGNEYERKSKNGKQEVLKAKDETSDQFLIKETKLKEKRQKADWGKDQAHSPKTRNDQKSPGHHGHKGEHLYGERKPDHSHPKASVGQPEYWLQQRERLQHDSRPPQQCHTLEACAHNEGLLPVPLAEFQSLLQTYLAKAEEAGVDGSRTAELRKLASEFFKDGTFVHDQRSFQDFADDLADILEDLVEGEDGGEEDSDLEDEMEGFEKEALKMFSLPGGGEKEKRMKEGRKESRQERG</sequence>
<keyword evidence="4" id="KW-0371">Homeobox</keyword>